<proteinExistence type="predicted"/>
<dbReference type="InParanoid" id="A0A1Y2H2D4"/>
<evidence type="ECO:0000313" key="2">
    <source>
        <dbReference type="Proteomes" id="UP000193648"/>
    </source>
</evidence>
<sequence length="192" mass="21986">MSSTSPPNSHIQHSHHHFPHLQKSMPTLHYLSLIQQLLPHKQRLHNLLNLLPLDSMPLQSPFSIFSNSIVLHYHHLRQLNKRRKHGLFSSKDGNRLCRNFSNSKSMPKRRNDKKNWRSSKLEWSANIKEMSISKCIKKCTIAVIPTTTTTIIIVRTRTADAIGRGTPKIDDNSHCQLKPTTLTSCPAVHTII</sequence>
<keyword evidence="2" id="KW-1185">Reference proteome</keyword>
<dbReference type="EMBL" id="MCFF01000001">
    <property type="protein sequence ID" value="ORZ28695.1"/>
    <property type="molecule type" value="Genomic_DNA"/>
</dbReference>
<name>A0A1Y2H2D4_9FUNG</name>
<comment type="caution">
    <text evidence="1">The sequence shown here is derived from an EMBL/GenBank/DDBJ whole genome shotgun (WGS) entry which is preliminary data.</text>
</comment>
<dbReference type="Proteomes" id="UP000193648">
    <property type="component" value="Unassembled WGS sequence"/>
</dbReference>
<protein>
    <submittedName>
        <fullName evidence="1">Uncharacterized protein</fullName>
    </submittedName>
</protein>
<dbReference type="GeneID" id="33564229"/>
<reference evidence="1 2" key="1">
    <citation type="submission" date="2016-07" db="EMBL/GenBank/DDBJ databases">
        <title>Pervasive Adenine N6-methylation of Active Genes in Fungi.</title>
        <authorList>
            <consortium name="DOE Joint Genome Institute"/>
            <person name="Mondo S.J."/>
            <person name="Dannebaum R.O."/>
            <person name="Kuo R.C."/>
            <person name="Labutti K."/>
            <person name="Haridas S."/>
            <person name="Kuo A."/>
            <person name="Salamov A."/>
            <person name="Ahrendt S.R."/>
            <person name="Lipzen A."/>
            <person name="Sullivan W."/>
            <person name="Andreopoulos W.B."/>
            <person name="Clum A."/>
            <person name="Lindquist E."/>
            <person name="Daum C."/>
            <person name="Ramamoorthy G.K."/>
            <person name="Gryganskyi A."/>
            <person name="Culley D."/>
            <person name="Magnuson J.K."/>
            <person name="James T.Y."/>
            <person name="O'Malley M.A."/>
            <person name="Stajich J.E."/>
            <person name="Spatafora J.W."/>
            <person name="Visel A."/>
            <person name="Grigoriev I.V."/>
        </authorList>
    </citation>
    <scope>NUCLEOTIDE SEQUENCE [LARGE SCALE GENOMIC DNA]</scope>
    <source>
        <strain evidence="1 2">NRRL 3116</strain>
    </source>
</reference>
<organism evidence="1 2">
    <name type="scientific">Lobosporangium transversale</name>
    <dbReference type="NCBI Taxonomy" id="64571"/>
    <lineage>
        <taxon>Eukaryota</taxon>
        <taxon>Fungi</taxon>
        <taxon>Fungi incertae sedis</taxon>
        <taxon>Mucoromycota</taxon>
        <taxon>Mortierellomycotina</taxon>
        <taxon>Mortierellomycetes</taxon>
        <taxon>Mortierellales</taxon>
        <taxon>Mortierellaceae</taxon>
        <taxon>Lobosporangium</taxon>
    </lineage>
</organism>
<evidence type="ECO:0000313" key="1">
    <source>
        <dbReference type="EMBL" id="ORZ28695.1"/>
    </source>
</evidence>
<dbReference type="RefSeq" id="XP_021886368.1">
    <property type="nucleotide sequence ID" value="XM_022022385.1"/>
</dbReference>
<dbReference type="AlphaFoldDB" id="A0A1Y2H2D4"/>
<accession>A0A1Y2H2D4</accession>
<gene>
    <name evidence="1" type="ORF">BCR41DRAFT_343917</name>
</gene>